<feature type="modified residue" description="4-aspartylphosphate" evidence="6">
    <location>
        <position position="67"/>
    </location>
</feature>
<dbReference type="SMART" id="SM00086">
    <property type="entry name" value="PAC"/>
    <property type="match status" value="3"/>
</dbReference>
<dbReference type="eggNOG" id="COG3829">
    <property type="taxonomic scope" value="Bacteria"/>
</dbReference>
<dbReference type="InterPro" id="IPR011006">
    <property type="entry name" value="CheY-like_superfamily"/>
</dbReference>
<evidence type="ECO:0000256" key="5">
    <source>
        <dbReference type="ARBA" id="ARBA00022777"/>
    </source>
</evidence>
<evidence type="ECO:0000256" key="6">
    <source>
        <dbReference type="PROSITE-ProRule" id="PRU00169"/>
    </source>
</evidence>
<dbReference type="Pfam" id="PF13426">
    <property type="entry name" value="PAS_9"/>
    <property type="match status" value="3"/>
</dbReference>
<evidence type="ECO:0000256" key="4">
    <source>
        <dbReference type="ARBA" id="ARBA00022679"/>
    </source>
</evidence>
<dbReference type="PROSITE" id="PS50113">
    <property type="entry name" value="PAC"/>
    <property type="match status" value="2"/>
</dbReference>
<evidence type="ECO:0000256" key="2">
    <source>
        <dbReference type="ARBA" id="ARBA00012438"/>
    </source>
</evidence>
<dbReference type="EC" id="2.7.13.3" evidence="2"/>
<dbReference type="SMART" id="SM00387">
    <property type="entry name" value="HATPase_c"/>
    <property type="match status" value="1"/>
</dbReference>
<dbReference type="InterPro" id="IPR035965">
    <property type="entry name" value="PAS-like_dom_sf"/>
</dbReference>
<dbReference type="Gene3D" id="1.10.287.130">
    <property type="match status" value="1"/>
</dbReference>
<keyword evidence="12" id="KW-1185">Reference proteome</keyword>
<dbReference type="Gene3D" id="3.30.565.10">
    <property type="entry name" value="Histidine kinase-like ATPase, C-terminal domain"/>
    <property type="match status" value="1"/>
</dbReference>
<dbReference type="InterPro" id="IPR000700">
    <property type="entry name" value="PAS-assoc_C"/>
</dbReference>
<feature type="domain" description="PAS" evidence="9">
    <location>
        <begin position="150"/>
        <end position="195"/>
    </location>
</feature>
<evidence type="ECO:0000259" key="10">
    <source>
        <dbReference type="PROSITE" id="PS50113"/>
    </source>
</evidence>
<dbReference type="InterPro" id="IPR013656">
    <property type="entry name" value="PAS_4"/>
</dbReference>
<sequence length="1062" mass="121330">MTVSFYNRGKNAKKIKILFIEDLPTDVELAERTLKKAGLSFIYRTVETEREYRKELKEFAPDIIISDYKMPNFDGMNALKIAIKETPATPFIVLTGSMNEEIAVECMKQGAWDYVIKENIIRLPFAVSEALKLKEIKLEKIAAEEKLKESEEKYRAAFLTSPDAVNINKLDGAYVDINRGFTRLTGYTKENVIGKLSSEIDIWAIPSDREKLIDGLKKYGYVSNLESIFRCKDGSLKTALMSASLITINGEPHILSITRDITEAKKTQMLLAESEEKFRRLVMDDLTGDFISTPEGKFILVNPALANILGFDSMDELMQTNLLSLYKNPEDRFKLLNELKAKKKLENYEITVLRKDGKEINVVENIVGEFDDKGNLIQLKGYLYDITERKKSEREIKKLNRVYAVLSSINEVIVRVKDKQILLEEACRIAVEKGNFKLAWVGIREEKNNKVIPVAFAGDSKDYLDSLSINLNDDKEKQGPFGRVIDKGVRAIVNNIAEDLSMLPWREKALKSGYNSVGSFPIKIFGKTIGAFNIYAAETDFFDEAELKLFDELAEDISFAVEYIETETSKKKYEESLRESESKNRAILDAIPDMVFLIDAKGNFIDYKAPSDSDLYTRRNNIIGKNLKDILPKEVSEMIFRNIEKTLELGTIQTFEYALTLAGSVQYYEARMACSDKENLVVVVRNITDRKRSEEELRKLLRAVEQSPASVVITDTNGFIQYVNEKFCEVTGYEKEEVIGLKPNVLKSGYHDSFFYENLWNTILSGEEWHGEILNKKKNGELYWESASISPVFDNNENITHFVAVKEDITEKKKMVEELIKAKEEAEVSEKIKTEFLSQMSHEIRTPINVIIGNLSLIREDLCNQIDATACELFDGIDLSVKRIMRTIDLILNMSEIQTNSYKPIFRTIDLKTDILNKIIEEFKTQAKNKNLGLYLDCLVEDTKLIGDEYSITQIFANLMDNAIKYTHKGKIDIIIDRNYEGELTAQVRDTGIGMSREFIADIFKPFTQEERGYTRTYEGNGLGLALVKRYCEINNISIEVESEKGKGSLFRLVFKKKPVLL</sequence>
<dbReference type="InterPro" id="IPR029016">
    <property type="entry name" value="GAF-like_dom_sf"/>
</dbReference>
<dbReference type="eggNOG" id="COG2204">
    <property type="taxonomic scope" value="Bacteria"/>
</dbReference>
<dbReference type="PATRIC" id="fig|1191523.3.peg.250"/>
<protein>
    <recommendedName>
        <fullName evidence="2">histidine kinase</fullName>
        <ecNumber evidence="2">2.7.13.3</ecNumber>
    </recommendedName>
</protein>
<dbReference type="SUPFAM" id="SSF47384">
    <property type="entry name" value="Homodimeric domain of signal transducing histidine kinase"/>
    <property type="match status" value="1"/>
</dbReference>
<dbReference type="Pfam" id="PF08448">
    <property type="entry name" value="PAS_4"/>
    <property type="match status" value="1"/>
</dbReference>
<dbReference type="InterPro" id="IPR036890">
    <property type="entry name" value="HATPase_C_sf"/>
</dbReference>
<dbReference type="KEGG" id="mro:MROS_0244"/>
<evidence type="ECO:0000259" key="8">
    <source>
        <dbReference type="PROSITE" id="PS50110"/>
    </source>
</evidence>
<dbReference type="Gene3D" id="3.30.450.40">
    <property type="match status" value="1"/>
</dbReference>
<dbReference type="CDD" id="cd00156">
    <property type="entry name" value="REC"/>
    <property type="match status" value="1"/>
</dbReference>
<dbReference type="eggNOG" id="COG0642">
    <property type="taxonomic scope" value="Bacteria"/>
</dbReference>
<dbReference type="NCBIfam" id="TIGR00229">
    <property type="entry name" value="sensory_box"/>
    <property type="match status" value="4"/>
</dbReference>
<dbReference type="PRINTS" id="PR00344">
    <property type="entry name" value="BCTRLSENSOR"/>
</dbReference>
<dbReference type="PANTHER" id="PTHR43304">
    <property type="entry name" value="PHYTOCHROME-LIKE PROTEIN CPH1"/>
    <property type="match status" value="1"/>
</dbReference>
<dbReference type="InterPro" id="IPR052162">
    <property type="entry name" value="Sensor_kinase/Photoreceptor"/>
</dbReference>
<dbReference type="SMART" id="SM00091">
    <property type="entry name" value="PAS"/>
    <property type="match status" value="4"/>
</dbReference>
<evidence type="ECO:0000313" key="11">
    <source>
        <dbReference type="EMBL" id="AFN73488.1"/>
    </source>
</evidence>
<dbReference type="PANTHER" id="PTHR43304:SF1">
    <property type="entry name" value="PAC DOMAIN-CONTAINING PROTEIN"/>
    <property type="match status" value="1"/>
</dbReference>
<keyword evidence="4" id="KW-0808">Transferase</keyword>
<evidence type="ECO:0000259" key="7">
    <source>
        <dbReference type="PROSITE" id="PS50109"/>
    </source>
</evidence>
<feature type="domain" description="PAS" evidence="9">
    <location>
        <begin position="580"/>
        <end position="650"/>
    </location>
</feature>
<dbReference type="SUPFAM" id="SSF55874">
    <property type="entry name" value="ATPase domain of HSP90 chaperone/DNA topoisomerase II/histidine kinase"/>
    <property type="match status" value="1"/>
</dbReference>
<gene>
    <name evidence="11" type="ordered locus">MROS_0244</name>
</gene>
<dbReference type="OrthoDB" id="9796457at2"/>
<evidence type="ECO:0000313" key="12">
    <source>
        <dbReference type="Proteomes" id="UP000009011"/>
    </source>
</evidence>
<dbReference type="CDD" id="cd00130">
    <property type="entry name" value="PAS"/>
    <property type="match status" value="4"/>
</dbReference>
<dbReference type="InterPro" id="IPR005467">
    <property type="entry name" value="His_kinase_dom"/>
</dbReference>
<feature type="domain" description="PAC" evidence="10">
    <location>
        <begin position="346"/>
        <end position="398"/>
    </location>
</feature>
<accession>I6ZWQ2</accession>
<dbReference type="PROSITE" id="PS50110">
    <property type="entry name" value="RESPONSE_REGULATORY"/>
    <property type="match status" value="1"/>
</dbReference>
<dbReference type="InterPro" id="IPR036097">
    <property type="entry name" value="HisK_dim/P_sf"/>
</dbReference>
<dbReference type="Gene3D" id="3.40.50.2300">
    <property type="match status" value="1"/>
</dbReference>
<feature type="domain" description="PAC" evidence="10">
    <location>
        <begin position="767"/>
        <end position="821"/>
    </location>
</feature>
<dbReference type="CDD" id="cd00082">
    <property type="entry name" value="HisKA"/>
    <property type="match status" value="1"/>
</dbReference>
<dbReference type="InterPro" id="IPR003661">
    <property type="entry name" value="HisK_dim/P_dom"/>
</dbReference>
<keyword evidence="5 11" id="KW-0418">Kinase</keyword>
<dbReference type="Pfam" id="PF02518">
    <property type="entry name" value="HATPase_c"/>
    <property type="match status" value="1"/>
</dbReference>
<dbReference type="InterPro" id="IPR003018">
    <property type="entry name" value="GAF"/>
</dbReference>
<dbReference type="InterPro" id="IPR003594">
    <property type="entry name" value="HATPase_dom"/>
</dbReference>
<feature type="domain" description="PAS" evidence="9">
    <location>
        <begin position="693"/>
        <end position="740"/>
    </location>
</feature>
<dbReference type="STRING" id="1191523.MROS_0244"/>
<feature type="domain" description="PAS" evidence="9">
    <location>
        <begin position="274"/>
        <end position="348"/>
    </location>
</feature>
<dbReference type="SUPFAM" id="SSF52172">
    <property type="entry name" value="CheY-like"/>
    <property type="match status" value="1"/>
</dbReference>
<dbReference type="Pfam" id="PF13185">
    <property type="entry name" value="GAF_2"/>
    <property type="match status" value="1"/>
</dbReference>
<dbReference type="InterPro" id="IPR001610">
    <property type="entry name" value="PAC"/>
</dbReference>
<dbReference type="Proteomes" id="UP000009011">
    <property type="component" value="Chromosome"/>
</dbReference>
<evidence type="ECO:0000256" key="3">
    <source>
        <dbReference type="ARBA" id="ARBA00022553"/>
    </source>
</evidence>
<dbReference type="Pfam" id="PF00072">
    <property type="entry name" value="Response_reg"/>
    <property type="match status" value="1"/>
</dbReference>
<reference evidence="11 12" key="1">
    <citation type="journal article" date="2013" name="PLoS ONE">
        <title>Genomic analysis of Melioribacter roseus, facultatively anaerobic organotrophic bacterium representing a novel deep lineage within Bacteriodetes/Chlorobi group.</title>
        <authorList>
            <person name="Kadnikov V.V."/>
            <person name="Mardanov A.V."/>
            <person name="Podosokorskaya O.A."/>
            <person name="Gavrilov S.N."/>
            <person name="Kublanov I.V."/>
            <person name="Beletsky A.V."/>
            <person name="Bonch-Osmolovskaya E.A."/>
            <person name="Ravin N.V."/>
        </authorList>
    </citation>
    <scope>NUCLEOTIDE SEQUENCE [LARGE SCALE GENOMIC DNA]</scope>
    <source>
        <strain evidence="12">JCM 17771 / P3M-2</strain>
    </source>
</reference>
<dbReference type="Gene3D" id="3.30.450.20">
    <property type="entry name" value="PAS domain"/>
    <property type="match status" value="4"/>
</dbReference>
<dbReference type="HOGENOM" id="CLU_000445_114_51_10"/>
<organism evidence="11 12">
    <name type="scientific">Melioribacter roseus (strain DSM 23840 / JCM 17771 / VKM B-2668 / P3M-2)</name>
    <dbReference type="NCBI Taxonomy" id="1191523"/>
    <lineage>
        <taxon>Bacteria</taxon>
        <taxon>Pseudomonadati</taxon>
        <taxon>Ignavibacteriota</taxon>
        <taxon>Ignavibacteria</taxon>
        <taxon>Ignavibacteriales</taxon>
        <taxon>Melioribacteraceae</taxon>
        <taxon>Melioribacter</taxon>
    </lineage>
</organism>
<dbReference type="Pfam" id="PF00512">
    <property type="entry name" value="HisKA"/>
    <property type="match status" value="1"/>
</dbReference>
<dbReference type="EMBL" id="CP003557">
    <property type="protein sequence ID" value="AFN73488.1"/>
    <property type="molecule type" value="Genomic_DNA"/>
</dbReference>
<keyword evidence="3 6" id="KW-0597">Phosphoprotein</keyword>
<feature type="domain" description="Response regulatory" evidence="8">
    <location>
        <begin position="16"/>
        <end position="132"/>
    </location>
</feature>
<dbReference type="SUPFAM" id="SSF55781">
    <property type="entry name" value="GAF domain-like"/>
    <property type="match status" value="1"/>
</dbReference>
<dbReference type="InterPro" id="IPR004358">
    <property type="entry name" value="Sig_transdc_His_kin-like_C"/>
</dbReference>
<dbReference type="AlphaFoldDB" id="I6ZWQ2"/>
<dbReference type="SMART" id="SM00448">
    <property type="entry name" value="REC"/>
    <property type="match status" value="1"/>
</dbReference>
<comment type="catalytic activity">
    <reaction evidence="1">
        <text>ATP + protein L-histidine = ADP + protein N-phospho-L-histidine.</text>
        <dbReference type="EC" id="2.7.13.3"/>
    </reaction>
</comment>
<dbReference type="SMART" id="SM00388">
    <property type="entry name" value="HisKA"/>
    <property type="match status" value="1"/>
</dbReference>
<evidence type="ECO:0000256" key="1">
    <source>
        <dbReference type="ARBA" id="ARBA00000085"/>
    </source>
</evidence>
<feature type="domain" description="Histidine kinase" evidence="7">
    <location>
        <begin position="839"/>
        <end position="1059"/>
    </location>
</feature>
<name>I6ZWQ2_MELRP</name>
<dbReference type="InterPro" id="IPR001789">
    <property type="entry name" value="Sig_transdc_resp-reg_receiver"/>
</dbReference>
<dbReference type="PROSITE" id="PS50112">
    <property type="entry name" value="PAS"/>
    <property type="match status" value="4"/>
</dbReference>
<evidence type="ECO:0000259" key="9">
    <source>
        <dbReference type="PROSITE" id="PS50112"/>
    </source>
</evidence>
<dbReference type="InterPro" id="IPR000014">
    <property type="entry name" value="PAS"/>
</dbReference>
<dbReference type="eggNOG" id="COG2203">
    <property type="taxonomic scope" value="Bacteria"/>
</dbReference>
<dbReference type="GO" id="GO:0000155">
    <property type="term" value="F:phosphorelay sensor kinase activity"/>
    <property type="evidence" value="ECO:0007669"/>
    <property type="project" value="InterPro"/>
</dbReference>
<dbReference type="PROSITE" id="PS50109">
    <property type="entry name" value="HIS_KIN"/>
    <property type="match status" value="1"/>
</dbReference>
<proteinExistence type="predicted"/>
<dbReference type="SUPFAM" id="SSF55785">
    <property type="entry name" value="PYP-like sensor domain (PAS domain)"/>
    <property type="match status" value="4"/>
</dbReference>